<keyword evidence="8 13" id="KW-0653">Protein transport</keyword>
<evidence type="ECO:0000313" key="15">
    <source>
        <dbReference type="EMBL" id="NES09376.1"/>
    </source>
</evidence>
<dbReference type="GO" id="GO:0044780">
    <property type="term" value="P:bacterial-type flagellum assembly"/>
    <property type="evidence" value="ECO:0007669"/>
    <property type="project" value="InterPro"/>
</dbReference>
<evidence type="ECO:0000256" key="9">
    <source>
        <dbReference type="ARBA" id="ARBA00022989"/>
    </source>
</evidence>
<evidence type="ECO:0000256" key="7">
    <source>
        <dbReference type="ARBA" id="ARBA00022795"/>
    </source>
</evidence>
<evidence type="ECO:0000256" key="1">
    <source>
        <dbReference type="ARBA" id="ARBA00004651"/>
    </source>
</evidence>
<keyword evidence="15" id="KW-0966">Cell projection</keyword>
<dbReference type="AlphaFoldDB" id="A0A6I5RP58"/>
<gene>
    <name evidence="13 15" type="primary">flhB</name>
    <name evidence="15" type="ORF">G3O07_05965</name>
</gene>
<dbReference type="FunFam" id="3.40.1690.10:FF:000001">
    <property type="entry name" value="Flagellar biosynthetic protein FlhB"/>
    <property type="match status" value="1"/>
</dbReference>
<evidence type="ECO:0000256" key="4">
    <source>
        <dbReference type="ARBA" id="ARBA00022448"/>
    </source>
</evidence>
<keyword evidence="4 13" id="KW-0813">Transport</keyword>
<keyword evidence="16" id="KW-1185">Reference proteome</keyword>
<dbReference type="InterPro" id="IPR006135">
    <property type="entry name" value="T3SS_substrate_exporter"/>
</dbReference>
<evidence type="ECO:0000313" key="16">
    <source>
        <dbReference type="Proteomes" id="UP000471751"/>
    </source>
</evidence>
<dbReference type="PANTHER" id="PTHR30531">
    <property type="entry name" value="FLAGELLAR BIOSYNTHETIC PROTEIN FLHB"/>
    <property type="match status" value="1"/>
</dbReference>
<feature type="transmembrane region" description="Helical" evidence="13">
    <location>
        <begin position="195"/>
        <end position="215"/>
    </location>
</feature>
<comment type="function">
    <text evidence="12 13">Required for formation of the rod structure in the basal body of the flagellar apparatus. Together with FliI and FliH, may constitute the export apparatus of flagellin.</text>
</comment>
<dbReference type="NCBIfam" id="TIGR00328">
    <property type="entry name" value="flhB"/>
    <property type="match status" value="1"/>
</dbReference>
<dbReference type="InterPro" id="IPR006136">
    <property type="entry name" value="FlhB"/>
</dbReference>
<comment type="subcellular location">
    <subcellularLocation>
        <location evidence="1">Cell membrane</location>
        <topology evidence="1">Multi-pass membrane protein</topology>
    </subcellularLocation>
</comment>
<keyword evidence="15" id="KW-0969">Cilium</keyword>
<evidence type="ECO:0000256" key="6">
    <source>
        <dbReference type="ARBA" id="ARBA00022692"/>
    </source>
</evidence>
<feature type="transmembrane region" description="Helical" evidence="13">
    <location>
        <begin position="34"/>
        <end position="55"/>
    </location>
</feature>
<keyword evidence="7 13" id="KW-1005">Bacterial flagellum biogenesis</keyword>
<keyword evidence="15" id="KW-0282">Flagellum</keyword>
<sequence length="378" mass="41498">MAESESGQDKTEDPTDKRKKDAREKGEIARSKELNTVAVTLAGAGGLLVFGGALAQTLMELMRINFTLSREVLIDERSMGIFLLASGKMAMLATQPVLLVLLLAAIIGPISLGGFLFAGSSLAPKFSRMNPMSGIKRMFSMHALTELLKALAKFFVILMVALAVLSSDRDDLLAIAHEPLEQAVIHSVQVVGWSALWMAAGLLLIAAVDAPLQLWQAHKKLLMTKQEVRDEYKDSEGRPEVKQRIRQTQREMSQRRMMAAIPEADVVITNPTHYAVALKYDPEKGGAPLLLAKGTDFIALKIREIAGEHKIQILESAALARSIYYSTELEEEIPAGLYLAVAQVLAYVFQVRQYRAGKGKAPEPLKDVPIPPDLRRDS</sequence>
<evidence type="ECO:0000256" key="5">
    <source>
        <dbReference type="ARBA" id="ARBA00022475"/>
    </source>
</evidence>
<dbReference type="EMBL" id="JAAHBT010000051">
    <property type="protein sequence ID" value="NES09376.1"/>
    <property type="molecule type" value="Genomic_DNA"/>
</dbReference>
<evidence type="ECO:0000256" key="11">
    <source>
        <dbReference type="ARBA" id="ARBA00023225"/>
    </source>
</evidence>
<name>A0A6I5RP58_9PSED</name>
<dbReference type="GO" id="GO:0005886">
    <property type="term" value="C:plasma membrane"/>
    <property type="evidence" value="ECO:0007669"/>
    <property type="project" value="UniProtKB-SubCell"/>
</dbReference>
<dbReference type="Proteomes" id="UP000471751">
    <property type="component" value="Unassembled WGS sequence"/>
</dbReference>
<evidence type="ECO:0000256" key="3">
    <source>
        <dbReference type="ARBA" id="ARBA00021622"/>
    </source>
</evidence>
<evidence type="ECO:0000256" key="14">
    <source>
        <dbReference type="SAM" id="MobiDB-lite"/>
    </source>
</evidence>
<evidence type="ECO:0000256" key="8">
    <source>
        <dbReference type="ARBA" id="ARBA00022927"/>
    </source>
</evidence>
<dbReference type="PRINTS" id="PR00950">
    <property type="entry name" value="TYPE3IMSPROT"/>
</dbReference>
<comment type="caution">
    <text evidence="15">The sequence shown here is derived from an EMBL/GenBank/DDBJ whole genome shotgun (WGS) entry which is preliminary data.</text>
</comment>
<feature type="region of interest" description="Disordered" evidence="14">
    <location>
        <begin position="1"/>
        <end position="26"/>
    </location>
</feature>
<protein>
    <recommendedName>
        <fullName evidence="3 13">Flagellar biosynthetic protein FlhB</fullName>
    </recommendedName>
</protein>
<dbReference type="PANTHER" id="PTHR30531:SF12">
    <property type="entry name" value="FLAGELLAR BIOSYNTHETIC PROTEIN FLHB"/>
    <property type="match status" value="1"/>
</dbReference>
<comment type="similarity">
    <text evidence="2 13">Belongs to the type III secretion exporter family.</text>
</comment>
<accession>A0A6I5RP58</accession>
<proteinExistence type="inferred from homology"/>
<keyword evidence="11 13" id="KW-1006">Bacterial flagellum protein export</keyword>
<feature type="transmembrane region" description="Helical" evidence="13">
    <location>
        <begin position="144"/>
        <end position="165"/>
    </location>
</feature>
<dbReference type="GO" id="GO:0009306">
    <property type="term" value="P:protein secretion"/>
    <property type="evidence" value="ECO:0007669"/>
    <property type="project" value="InterPro"/>
</dbReference>
<feature type="transmembrane region" description="Helical" evidence="13">
    <location>
        <begin position="97"/>
        <end position="123"/>
    </location>
</feature>
<organism evidence="15 16">
    <name type="scientific">Pseudomonas laurentiana</name>
    <dbReference type="NCBI Taxonomy" id="2364649"/>
    <lineage>
        <taxon>Bacteria</taxon>
        <taxon>Pseudomonadati</taxon>
        <taxon>Pseudomonadota</taxon>
        <taxon>Gammaproteobacteria</taxon>
        <taxon>Pseudomonadales</taxon>
        <taxon>Pseudomonadaceae</taxon>
        <taxon>Pseudomonas</taxon>
    </lineage>
</organism>
<keyword evidence="5 13" id="KW-1003">Cell membrane</keyword>
<dbReference type="Gene3D" id="3.40.1690.10">
    <property type="entry name" value="secretion proteins EscU"/>
    <property type="match status" value="1"/>
</dbReference>
<keyword evidence="6 13" id="KW-0812">Transmembrane</keyword>
<keyword evidence="9 13" id="KW-1133">Transmembrane helix</keyword>
<evidence type="ECO:0000256" key="2">
    <source>
        <dbReference type="ARBA" id="ARBA00010690"/>
    </source>
</evidence>
<dbReference type="RefSeq" id="WP_163933641.1">
    <property type="nucleotide sequence ID" value="NZ_BMQU01000009.1"/>
</dbReference>
<evidence type="ECO:0000256" key="12">
    <source>
        <dbReference type="ARBA" id="ARBA00025078"/>
    </source>
</evidence>
<dbReference type="Gene3D" id="6.10.250.2080">
    <property type="match status" value="1"/>
</dbReference>
<dbReference type="InterPro" id="IPR029025">
    <property type="entry name" value="T3SS_substrate_exporter_C"/>
</dbReference>
<feature type="compositionally biased region" description="Basic and acidic residues" evidence="14">
    <location>
        <begin position="7"/>
        <end position="26"/>
    </location>
</feature>
<evidence type="ECO:0000256" key="13">
    <source>
        <dbReference type="RuleBase" id="RU364091"/>
    </source>
</evidence>
<reference evidence="15 16" key="1">
    <citation type="submission" date="2020-02" db="EMBL/GenBank/DDBJ databases">
        <title>Broccoli isolated Pseudomonas sp.</title>
        <authorList>
            <person name="Fujikawa T."/>
            <person name="Sawada H."/>
        </authorList>
    </citation>
    <scope>NUCLEOTIDE SEQUENCE [LARGE SCALE GENOMIC DNA]</scope>
    <source>
        <strain evidence="15 16">JCM 32154</strain>
    </source>
</reference>
<dbReference type="Pfam" id="PF01312">
    <property type="entry name" value="Bac_export_2"/>
    <property type="match status" value="1"/>
</dbReference>
<feature type="region of interest" description="Disordered" evidence="14">
    <location>
        <begin position="359"/>
        <end position="378"/>
    </location>
</feature>
<dbReference type="SUPFAM" id="SSF160544">
    <property type="entry name" value="EscU C-terminal domain-like"/>
    <property type="match status" value="1"/>
</dbReference>
<evidence type="ECO:0000256" key="10">
    <source>
        <dbReference type="ARBA" id="ARBA00023136"/>
    </source>
</evidence>
<keyword evidence="10 13" id="KW-0472">Membrane</keyword>